<feature type="region of interest" description="Disordered" evidence="1">
    <location>
        <begin position="116"/>
        <end position="144"/>
    </location>
</feature>
<evidence type="ECO:0000313" key="3">
    <source>
        <dbReference type="Proteomes" id="UP000183015"/>
    </source>
</evidence>
<dbReference type="InterPro" id="IPR004401">
    <property type="entry name" value="YbaB/EbfC"/>
</dbReference>
<keyword evidence="2" id="KW-0238">DNA-binding</keyword>
<organism evidence="2 3">
    <name type="scientific">Streptacidiphilus jiangxiensis</name>
    <dbReference type="NCBI Taxonomy" id="235985"/>
    <lineage>
        <taxon>Bacteria</taxon>
        <taxon>Bacillati</taxon>
        <taxon>Actinomycetota</taxon>
        <taxon>Actinomycetes</taxon>
        <taxon>Kitasatosporales</taxon>
        <taxon>Streptomycetaceae</taxon>
        <taxon>Streptacidiphilus</taxon>
    </lineage>
</organism>
<evidence type="ECO:0000313" key="2">
    <source>
        <dbReference type="EMBL" id="SEL30945.1"/>
    </source>
</evidence>
<accession>A0A1H7P6R7</accession>
<dbReference type="OrthoDB" id="5118533at2"/>
<name>A0A1H7P6R7_STRJI</name>
<dbReference type="EMBL" id="FOAZ01000007">
    <property type="protein sequence ID" value="SEL30945.1"/>
    <property type="molecule type" value="Genomic_DNA"/>
</dbReference>
<dbReference type="eggNOG" id="ENOG5033FPT">
    <property type="taxonomic scope" value="Bacteria"/>
</dbReference>
<dbReference type="STRING" id="235985.SAMN05414137_107228"/>
<gene>
    <name evidence="2" type="ORF">SAMN05414137_107228</name>
</gene>
<dbReference type="Gene3D" id="3.30.1310.10">
    <property type="entry name" value="Nucleoid-associated protein YbaB-like domain"/>
    <property type="match status" value="1"/>
</dbReference>
<protein>
    <submittedName>
        <fullName evidence="2">Conserved DNA-binding protein YbaB</fullName>
    </submittedName>
</protein>
<evidence type="ECO:0000256" key="1">
    <source>
        <dbReference type="SAM" id="MobiDB-lite"/>
    </source>
</evidence>
<dbReference type="Proteomes" id="UP000183015">
    <property type="component" value="Unassembled WGS sequence"/>
</dbReference>
<dbReference type="RefSeq" id="WP_042442798.1">
    <property type="nucleotide sequence ID" value="NZ_BBPN01000003.1"/>
</dbReference>
<dbReference type="SUPFAM" id="SSF82607">
    <property type="entry name" value="YbaB-like"/>
    <property type="match status" value="1"/>
</dbReference>
<dbReference type="GO" id="GO:0003677">
    <property type="term" value="F:DNA binding"/>
    <property type="evidence" value="ECO:0007669"/>
    <property type="project" value="UniProtKB-KW"/>
</dbReference>
<dbReference type="InterPro" id="IPR036894">
    <property type="entry name" value="YbaB-like_sf"/>
</dbReference>
<dbReference type="Pfam" id="PF02575">
    <property type="entry name" value="YbaB_DNA_bd"/>
    <property type="match status" value="1"/>
</dbReference>
<dbReference type="AlphaFoldDB" id="A0A1H7P6R7"/>
<proteinExistence type="predicted"/>
<keyword evidence="3" id="KW-1185">Reference proteome</keyword>
<reference evidence="3" key="1">
    <citation type="submission" date="2016-10" db="EMBL/GenBank/DDBJ databases">
        <authorList>
            <person name="Varghese N."/>
        </authorList>
    </citation>
    <scope>NUCLEOTIDE SEQUENCE [LARGE SCALE GENOMIC DNA]</scope>
    <source>
        <strain evidence="3">DSM 45096 / BCRC 16803 / CGMCC 4.1857 / CIP 109030 / JCM 12277 / KCTC 19219 / NBRC 100920 / 33214</strain>
    </source>
</reference>
<sequence length="144" mass="15325">MTTPYDQGIEDMLALYQKQRAESADTRRRINEVTGTGSAPRQAVKVTVTAHGELTAVEFPTGAYHRMAPKELADALMAAFAEARADALTKVAELTDLRLPPGVRVADLMEGKVDPGALLPESPGMPDSVSDYLANGRPAGGFRG</sequence>